<dbReference type="InParanoid" id="A0A409YH41"/>
<evidence type="ECO:0000313" key="8">
    <source>
        <dbReference type="Proteomes" id="UP000284842"/>
    </source>
</evidence>
<keyword evidence="3" id="KW-0863">Zinc-finger</keyword>
<dbReference type="OrthoDB" id="1607513at2759"/>
<dbReference type="EMBL" id="NHTK01001174">
    <property type="protein sequence ID" value="PPR02336.1"/>
    <property type="molecule type" value="Genomic_DNA"/>
</dbReference>
<name>A0A409YH41_9AGAR</name>
<evidence type="ECO:0000256" key="1">
    <source>
        <dbReference type="ARBA" id="ARBA00004123"/>
    </source>
</evidence>
<feature type="region of interest" description="Disordered" evidence="6">
    <location>
        <begin position="990"/>
        <end position="1014"/>
    </location>
</feature>
<dbReference type="Proteomes" id="UP000284842">
    <property type="component" value="Unassembled WGS sequence"/>
</dbReference>
<dbReference type="AlphaFoldDB" id="A0A409YH41"/>
<dbReference type="PANTHER" id="PTHR46481:SF10">
    <property type="entry name" value="ZINC FINGER BED DOMAIN-CONTAINING PROTEIN 39"/>
    <property type="match status" value="1"/>
</dbReference>
<evidence type="ECO:0000256" key="4">
    <source>
        <dbReference type="ARBA" id="ARBA00022833"/>
    </source>
</evidence>
<evidence type="ECO:0000256" key="2">
    <source>
        <dbReference type="ARBA" id="ARBA00022723"/>
    </source>
</evidence>
<dbReference type="GO" id="GO:0005634">
    <property type="term" value="C:nucleus"/>
    <property type="evidence" value="ECO:0007669"/>
    <property type="project" value="UniProtKB-SubCell"/>
</dbReference>
<comment type="subcellular location">
    <subcellularLocation>
        <location evidence="1">Nucleus</location>
    </subcellularLocation>
</comment>
<evidence type="ECO:0000256" key="6">
    <source>
        <dbReference type="SAM" id="MobiDB-lite"/>
    </source>
</evidence>
<gene>
    <name evidence="7" type="ORF">CVT24_011679</name>
</gene>
<accession>A0A409YH41</accession>
<dbReference type="GO" id="GO:0008270">
    <property type="term" value="F:zinc ion binding"/>
    <property type="evidence" value="ECO:0007669"/>
    <property type="project" value="UniProtKB-KW"/>
</dbReference>
<evidence type="ECO:0000256" key="3">
    <source>
        <dbReference type="ARBA" id="ARBA00022771"/>
    </source>
</evidence>
<organism evidence="7 8">
    <name type="scientific">Panaeolus cyanescens</name>
    <dbReference type="NCBI Taxonomy" id="181874"/>
    <lineage>
        <taxon>Eukaryota</taxon>
        <taxon>Fungi</taxon>
        <taxon>Dikarya</taxon>
        <taxon>Basidiomycota</taxon>
        <taxon>Agaricomycotina</taxon>
        <taxon>Agaricomycetes</taxon>
        <taxon>Agaricomycetidae</taxon>
        <taxon>Agaricales</taxon>
        <taxon>Agaricineae</taxon>
        <taxon>Galeropsidaceae</taxon>
        <taxon>Panaeolus</taxon>
    </lineage>
</organism>
<feature type="compositionally biased region" description="Polar residues" evidence="6">
    <location>
        <begin position="996"/>
        <end position="1014"/>
    </location>
</feature>
<proteinExistence type="predicted"/>
<keyword evidence="2" id="KW-0479">Metal-binding</keyword>
<dbReference type="InterPro" id="IPR052035">
    <property type="entry name" value="ZnF_BED_domain_contain"/>
</dbReference>
<protein>
    <submittedName>
        <fullName evidence="7">Uncharacterized protein</fullName>
    </submittedName>
</protein>
<reference evidence="7 8" key="1">
    <citation type="journal article" date="2018" name="Evol. Lett.">
        <title>Horizontal gene cluster transfer increased hallucinogenic mushroom diversity.</title>
        <authorList>
            <person name="Reynolds H.T."/>
            <person name="Vijayakumar V."/>
            <person name="Gluck-Thaler E."/>
            <person name="Korotkin H.B."/>
            <person name="Matheny P.B."/>
            <person name="Slot J.C."/>
        </authorList>
    </citation>
    <scope>NUCLEOTIDE SEQUENCE [LARGE SCALE GENOMIC DNA]</scope>
    <source>
        <strain evidence="7 8">2629</strain>
    </source>
</reference>
<keyword evidence="4" id="KW-0862">Zinc</keyword>
<evidence type="ECO:0000313" key="7">
    <source>
        <dbReference type="EMBL" id="PPR02336.1"/>
    </source>
</evidence>
<comment type="caution">
    <text evidence="7">The sequence shown here is derived from an EMBL/GenBank/DDBJ whole genome shotgun (WGS) entry which is preliminary data.</text>
</comment>
<dbReference type="PANTHER" id="PTHR46481">
    <property type="entry name" value="ZINC FINGER BED DOMAIN-CONTAINING PROTEIN 4"/>
    <property type="match status" value="1"/>
</dbReference>
<evidence type="ECO:0000256" key="5">
    <source>
        <dbReference type="ARBA" id="ARBA00023242"/>
    </source>
</evidence>
<sequence>MRFLRDNPTEIGVGYPKEIPTEWTVFLRDNPTEIGVGYPKEIPTEWTVFLRDNPTEIGVGYPKEIPTEWTVFLRDNPTEIGVGYPKEIPTEWTVFLRDNPTEIGVGYPKEIPTEWTVFLRDNPTEIGVGYPKEIPTEWTVFLRDNPTEIGAECPKEIPTEWMRFLRDNPTEIGAGCLKEIPTDGEDICSEGQSDRTGVRWMHEKRSKVPPNLGEYEYRFDKKNADYDRFTKPQWWNRPYGWTSFIPLRPIFDGPFTCLRLVNVEHVKDDEGRIVGYALSNEDARQWLKVEHTIYRITSVLKQKYIIRPALPPMPTYYLNPCKVHSTKSAADHHAHRCRNWVGMWIAFLSFHLAHCNDAEKDEAQQGLDKQQTAEKAHAEWVTHLMNNGIPQSFVHDLRTSEHVKNPSSIDRAGAFIDLFGGTPGRLTVEWMLKNGVPVWYRWTEAANTAASGNKMPAILIPNPKTISAACDETLPEENLDNATLYANEREESSAIRKKRRSIIASKPWEAFFKHRKTLEAARIKRETSKSRHARFDREMNPPIGNNNYWHWKFTGNDTSTFKRVKLNSPNDPAVVGRPANQMIYYAWDDEWDICTHFGDNETTGDSIEETETDLHEETMSITCADDTPAEPGEEKGMHTAYIEIFSKPKISHNNNDSEETDAKDDAVIARNRHGYIMLESMDFNWVLKTYYGFVTPNGPAQTRHGHISEDRWNTLLQAMGRVKETKLEDVRDVAAMDFIGRLSAGQKPHDDTFDLGSDKDINIPPNDLRRYFSRLEKDLYAVRNSTFSDVTDDTWILALRRPADVLYVYRFISKSKGDEKREDLIQILVLDGIPFRTLKETNNSEGMRCSISGIITTIPMQLSDHTYTSGDYANYIHRRAQILYGPRGRAALMVGGIVTRIAMEHLGTQGAIFGPSTTVLEDRVGINVYAAHRHFVDDGLTQDELDIICGLEIAYTGMGMQQSKHSWWPLDGHWNNKSNGNMHNIWTPKNEEWTHNTDSNPPSTTSAPATFSYSESSPHATGSLLIANSSKSSSSSIATDVWYFTRPLISRAKPDQLPATEEPYSVRPADKVFLFLGCKLCPYESLWTTWKNVSGQSKCIQNHLKSAHKKLWREMVMINRLKGWDQQCSDNPESRERLPFSIEGFHEHLVKWIAVNDQSMNVVDSPELWDLLLYIGEHLEDKDIPHRTKISDLITEAFEQEKAAMIDKIKEAPGKVSLTTDIWSRINLEAYMGVTAHYIIRMGQYLSL</sequence>
<keyword evidence="5" id="KW-0539">Nucleus</keyword>
<keyword evidence="8" id="KW-1185">Reference proteome</keyword>